<keyword evidence="6 8" id="KW-0808">Transferase</keyword>
<feature type="binding site" evidence="9">
    <location>
        <begin position="181"/>
        <end position="182"/>
    </location>
    <ligand>
        <name>S-adenosyl-L-methionine</name>
        <dbReference type="ChEBI" id="CHEBI:59789"/>
    </ligand>
</feature>
<dbReference type="OrthoDB" id="203237at2759"/>
<dbReference type="Pfam" id="PF04072">
    <property type="entry name" value="LCM"/>
    <property type="match status" value="1"/>
</dbReference>
<dbReference type="InterPro" id="IPR029063">
    <property type="entry name" value="SAM-dependent_MTases_sf"/>
</dbReference>
<keyword evidence="12" id="KW-1185">Reference proteome</keyword>
<accession>A0A4V6RHC0</accession>
<comment type="catalytic activity">
    <reaction evidence="1 8">
        <text>[phosphatase 2A protein]-C-terminal L-leucine + S-adenosyl-L-methionine = [phosphatase 2A protein]-C-terminal L-leucine methyl ester + S-adenosyl-L-homocysteine</text>
        <dbReference type="Rhea" id="RHEA:48544"/>
        <dbReference type="Rhea" id="RHEA-COMP:12134"/>
        <dbReference type="Rhea" id="RHEA-COMP:12135"/>
        <dbReference type="ChEBI" id="CHEBI:57856"/>
        <dbReference type="ChEBI" id="CHEBI:59789"/>
        <dbReference type="ChEBI" id="CHEBI:90516"/>
        <dbReference type="ChEBI" id="CHEBI:90517"/>
        <dbReference type="EC" id="2.1.1.233"/>
    </reaction>
</comment>
<evidence type="ECO:0000256" key="8">
    <source>
        <dbReference type="PIRNR" id="PIRNR016305"/>
    </source>
</evidence>
<evidence type="ECO:0000256" key="7">
    <source>
        <dbReference type="ARBA" id="ARBA00022691"/>
    </source>
</evidence>
<dbReference type="Proteomes" id="UP000298138">
    <property type="component" value="Unassembled WGS sequence"/>
</dbReference>
<comment type="function">
    <text evidence="8">Methylates the carboxyl group of the C-terminal leucine residue of protein phosphatase 2A catalytic subunits to form alpha-leucine ester residues.</text>
</comment>
<evidence type="ECO:0000313" key="11">
    <source>
        <dbReference type="EMBL" id="TGZ78134.1"/>
    </source>
</evidence>
<comment type="similarity">
    <text evidence="2 8">Belongs to the methyltransferase superfamily. LCMT family.</text>
</comment>
<evidence type="ECO:0000256" key="9">
    <source>
        <dbReference type="PIRSR" id="PIRSR016305-1"/>
    </source>
</evidence>
<dbReference type="GO" id="GO:0018423">
    <property type="term" value="F:protein C-terminal leucine carboxyl O-methyltransferase activity"/>
    <property type="evidence" value="ECO:0007669"/>
    <property type="project" value="UniProtKB-EC"/>
</dbReference>
<feature type="binding site" evidence="9">
    <location>
        <position position="104"/>
    </location>
    <ligand>
        <name>S-adenosyl-L-methionine</name>
        <dbReference type="ChEBI" id="CHEBI:59789"/>
    </ligand>
</feature>
<feature type="binding site" evidence="9">
    <location>
        <position position="207"/>
    </location>
    <ligand>
        <name>S-adenosyl-L-methionine</name>
        <dbReference type="ChEBI" id="CHEBI:59789"/>
    </ligand>
</feature>
<feature type="region of interest" description="Disordered" evidence="10">
    <location>
        <begin position="1"/>
        <end position="33"/>
    </location>
</feature>
<keyword evidence="5 8" id="KW-0489">Methyltransferase</keyword>
<evidence type="ECO:0000256" key="6">
    <source>
        <dbReference type="ARBA" id="ARBA00022679"/>
    </source>
</evidence>
<evidence type="ECO:0000256" key="4">
    <source>
        <dbReference type="ARBA" id="ARBA00017497"/>
    </source>
</evidence>
<protein>
    <recommendedName>
        <fullName evidence="4 8">Leucine carboxyl methyltransferase 1</fullName>
        <ecNumber evidence="3 8">2.1.1.233</ecNumber>
    </recommendedName>
</protein>
<dbReference type="AlphaFoldDB" id="A0A4V6RHC0"/>
<reference evidence="11 12" key="1">
    <citation type="submission" date="2019-04" db="EMBL/GenBank/DDBJ databases">
        <title>Comparative genomics and transcriptomics to analyze fruiting body development in filamentous ascomycetes.</title>
        <authorList>
            <consortium name="DOE Joint Genome Institute"/>
            <person name="Lutkenhaus R."/>
            <person name="Traeger S."/>
            <person name="Breuer J."/>
            <person name="Kuo A."/>
            <person name="Lipzen A."/>
            <person name="Pangilinan J."/>
            <person name="Dilworth D."/>
            <person name="Sandor L."/>
            <person name="Poggeler S."/>
            <person name="Barry K."/>
            <person name="Grigoriev I.V."/>
            <person name="Nowrousian M."/>
        </authorList>
    </citation>
    <scope>NUCLEOTIDE SEQUENCE [LARGE SCALE GENOMIC DNA]</scope>
    <source>
        <strain evidence="11 12">CBS 389.68</strain>
    </source>
</reference>
<evidence type="ECO:0000256" key="10">
    <source>
        <dbReference type="SAM" id="MobiDB-lite"/>
    </source>
</evidence>
<evidence type="ECO:0000256" key="5">
    <source>
        <dbReference type="ARBA" id="ARBA00022603"/>
    </source>
</evidence>
<dbReference type="InParanoid" id="A0A4V6RHC0"/>
<proteinExistence type="inferred from homology"/>
<evidence type="ECO:0000256" key="1">
    <source>
        <dbReference type="ARBA" id="ARBA00000724"/>
    </source>
</evidence>
<dbReference type="GO" id="GO:0032259">
    <property type="term" value="P:methylation"/>
    <property type="evidence" value="ECO:0007669"/>
    <property type="project" value="UniProtKB-KW"/>
</dbReference>
<evidence type="ECO:0000256" key="3">
    <source>
        <dbReference type="ARBA" id="ARBA00012834"/>
    </source>
</evidence>
<dbReference type="FunCoup" id="A0A4V6RHC0">
    <property type="interactions" value="557"/>
</dbReference>
<dbReference type="SUPFAM" id="SSF53335">
    <property type="entry name" value="S-adenosyl-L-methionine-dependent methyltransferases"/>
    <property type="match status" value="1"/>
</dbReference>
<feature type="binding site" evidence="9">
    <location>
        <position position="72"/>
    </location>
    <ligand>
        <name>S-adenosyl-L-methionine</name>
        <dbReference type="ChEBI" id="CHEBI:59789"/>
    </ligand>
</feature>
<keyword evidence="7 8" id="KW-0949">S-adenosyl-L-methionine</keyword>
<gene>
    <name evidence="11" type="ORF">EX30DRAFT_167576</name>
</gene>
<organism evidence="11 12">
    <name type="scientific">Ascodesmis nigricans</name>
    <dbReference type="NCBI Taxonomy" id="341454"/>
    <lineage>
        <taxon>Eukaryota</taxon>
        <taxon>Fungi</taxon>
        <taxon>Dikarya</taxon>
        <taxon>Ascomycota</taxon>
        <taxon>Pezizomycotina</taxon>
        <taxon>Pezizomycetes</taxon>
        <taxon>Pezizales</taxon>
        <taxon>Ascodesmidaceae</taxon>
        <taxon>Ascodesmis</taxon>
    </lineage>
</organism>
<sequence length="349" mass="38964">MASLSLGAPRSRARPRHSPQDCDATVQSTDNDAASSRLSAVRAQYLEDPFASLFSPPAPLKLPIINRGTYVRTTAIDRLVHAFLCDSPRTPAEQQSRKQIISLGAGTDTRFFRLYPTYSTPNALFPIDLVYHELDFPTLARKKLSTILSHPKLRSCLSGDVELNNDTGRIHSDNYYLHPVDLRTLIPGTTPPLPGINPTIPTLIISECCLIYLSPEEAENVVNYFTSILTGSLGMIIYEPINGSDAFGKVMVANLATRGIVLKTLEKYETLEKQQQRLKSAGFEGVGTADVDWLFENWSVDVEKERVAKLEFLDEVEEWRLLAQHYAVVWGWKGEGWIRWKSLKSQAGG</sequence>
<evidence type="ECO:0000313" key="12">
    <source>
        <dbReference type="Proteomes" id="UP000298138"/>
    </source>
</evidence>
<evidence type="ECO:0000256" key="2">
    <source>
        <dbReference type="ARBA" id="ARBA00010703"/>
    </source>
</evidence>
<name>A0A4V6RHC0_9PEZI</name>
<dbReference type="PANTHER" id="PTHR13600:SF21">
    <property type="entry name" value="LEUCINE CARBOXYL METHYLTRANSFERASE 1"/>
    <property type="match status" value="1"/>
</dbReference>
<dbReference type="EC" id="2.1.1.233" evidence="3 8"/>
<dbReference type="PANTHER" id="PTHR13600">
    <property type="entry name" value="LEUCINE CARBOXYL METHYLTRANSFERASE"/>
    <property type="match status" value="1"/>
</dbReference>
<dbReference type="Gene3D" id="3.40.50.150">
    <property type="entry name" value="Vaccinia Virus protein VP39"/>
    <property type="match status" value="1"/>
</dbReference>
<dbReference type="PIRSF" id="PIRSF016305">
    <property type="entry name" value="LCM_mtfrase"/>
    <property type="match status" value="1"/>
</dbReference>
<dbReference type="EMBL" id="ML220145">
    <property type="protein sequence ID" value="TGZ78134.1"/>
    <property type="molecule type" value="Genomic_DNA"/>
</dbReference>
<dbReference type="STRING" id="341454.A0A4V6RHC0"/>
<dbReference type="InterPro" id="IPR007213">
    <property type="entry name" value="Ppm1/Ppm2/Tcmp"/>
</dbReference>
<dbReference type="InterPro" id="IPR016651">
    <property type="entry name" value="LCMT1"/>
</dbReference>